<organism evidence="1 2">
    <name type="scientific">Symbiodinium pilosum</name>
    <name type="common">Dinoflagellate</name>
    <dbReference type="NCBI Taxonomy" id="2952"/>
    <lineage>
        <taxon>Eukaryota</taxon>
        <taxon>Sar</taxon>
        <taxon>Alveolata</taxon>
        <taxon>Dinophyceae</taxon>
        <taxon>Suessiales</taxon>
        <taxon>Symbiodiniaceae</taxon>
        <taxon>Symbiodinium</taxon>
    </lineage>
</organism>
<gene>
    <name evidence="1" type="primary">crnA</name>
    <name evidence="1" type="ORF">SPIL2461_LOCUS13537</name>
</gene>
<dbReference type="AlphaFoldDB" id="A0A812T7B7"/>
<dbReference type="Proteomes" id="UP000649617">
    <property type="component" value="Unassembled WGS sequence"/>
</dbReference>
<feature type="non-terminal residue" evidence="1">
    <location>
        <position position="84"/>
    </location>
</feature>
<comment type="caution">
    <text evidence="1">The sequence shown here is derived from an EMBL/GenBank/DDBJ whole genome shotgun (WGS) entry which is preliminary data.</text>
</comment>
<feature type="non-terminal residue" evidence="1">
    <location>
        <position position="1"/>
    </location>
</feature>
<proteinExistence type="predicted"/>
<accession>A0A812T7B7</accession>
<protein>
    <submittedName>
        <fullName evidence="1">CrnA protein</fullName>
    </submittedName>
</protein>
<keyword evidence="2" id="KW-1185">Reference proteome</keyword>
<sequence length="84" mass="9599">AKVQATGLDKVCLHSRHGMQVRHCQRGGCVGSFDHLRENRLGHPSGAVRPRKRAMRADELWRFLGFHGSSHHRTLELHPHQVLH</sequence>
<evidence type="ECO:0000313" key="2">
    <source>
        <dbReference type="Proteomes" id="UP000649617"/>
    </source>
</evidence>
<evidence type="ECO:0000313" key="1">
    <source>
        <dbReference type="EMBL" id="CAE7518009.1"/>
    </source>
</evidence>
<dbReference type="EMBL" id="CAJNIZ010029685">
    <property type="protein sequence ID" value="CAE7518009.1"/>
    <property type="molecule type" value="Genomic_DNA"/>
</dbReference>
<name>A0A812T7B7_SYMPI</name>
<reference evidence="1" key="1">
    <citation type="submission" date="2021-02" db="EMBL/GenBank/DDBJ databases">
        <authorList>
            <person name="Dougan E. K."/>
            <person name="Rhodes N."/>
            <person name="Thang M."/>
            <person name="Chan C."/>
        </authorList>
    </citation>
    <scope>NUCLEOTIDE SEQUENCE</scope>
</reference>